<evidence type="ECO:0000313" key="4">
    <source>
        <dbReference type="EMBL" id="CZR68179.1"/>
    </source>
</evidence>
<dbReference type="Pfam" id="PF00010">
    <property type="entry name" value="HLH"/>
    <property type="match status" value="1"/>
</dbReference>
<evidence type="ECO:0000313" key="5">
    <source>
        <dbReference type="Proteomes" id="UP000184330"/>
    </source>
</evidence>
<dbReference type="InterPro" id="IPR036638">
    <property type="entry name" value="HLH_DNA-bd_sf"/>
</dbReference>
<gene>
    <name evidence="4" type="ORF">PAC_18078</name>
</gene>
<dbReference type="CDD" id="cd11395">
    <property type="entry name" value="bHLHzip_SREBP_like"/>
    <property type="match status" value="1"/>
</dbReference>
<dbReference type="PROSITE" id="PS50888">
    <property type="entry name" value="BHLH"/>
    <property type="match status" value="1"/>
</dbReference>
<dbReference type="InterPro" id="IPR011598">
    <property type="entry name" value="bHLH_dom"/>
</dbReference>
<name>A0A1L7XT33_9HELO</name>
<dbReference type="EMBL" id="FJOG01000052">
    <property type="protein sequence ID" value="CZR68179.1"/>
    <property type="molecule type" value="Genomic_DNA"/>
</dbReference>
<feature type="region of interest" description="Disordered" evidence="2">
    <location>
        <begin position="129"/>
        <end position="191"/>
    </location>
</feature>
<dbReference type="Gene3D" id="4.10.280.10">
    <property type="entry name" value="Helix-loop-helix DNA-binding domain"/>
    <property type="match status" value="1"/>
</dbReference>
<dbReference type="AlphaFoldDB" id="A0A1L7XT33"/>
<dbReference type="STRING" id="576137.A0A1L7XT33"/>
<dbReference type="Proteomes" id="UP000184330">
    <property type="component" value="Unassembled WGS sequence"/>
</dbReference>
<dbReference type="SMART" id="SM00353">
    <property type="entry name" value="HLH"/>
    <property type="match status" value="1"/>
</dbReference>
<feature type="region of interest" description="Disordered" evidence="2">
    <location>
        <begin position="220"/>
        <end position="240"/>
    </location>
</feature>
<feature type="compositionally biased region" description="Low complexity" evidence="2">
    <location>
        <begin position="142"/>
        <end position="158"/>
    </location>
</feature>
<feature type="compositionally biased region" description="Acidic residues" evidence="2">
    <location>
        <begin position="228"/>
        <end position="237"/>
    </location>
</feature>
<evidence type="ECO:0000259" key="3">
    <source>
        <dbReference type="PROSITE" id="PS50888"/>
    </source>
</evidence>
<dbReference type="OrthoDB" id="2133190at2759"/>
<evidence type="ECO:0000256" key="1">
    <source>
        <dbReference type="SAM" id="Coils"/>
    </source>
</evidence>
<dbReference type="PANTHER" id="PTHR47336">
    <property type="entry name" value="TRANSCRIPTION FACTOR HMS1-RELATED"/>
    <property type="match status" value="1"/>
</dbReference>
<dbReference type="InterPro" id="IPR052099">
    <property type="entry name" value="Regulatory_TF_Diverse"/>
</dbReference>
<protein>
    <recommendedName>
        <fullName evidence="3">BHLH domain-containing protein</fullName>
    </recommendedName>
</protein>
<organism evidence="4 5">
    <name type="scientific">Phialocephala subalpina</name>
    <dbReference type="NCBI Taxonomy" id="576137"/>
    <lineage>
        <taxon>Eukaryota</taxon>
        <taxon>Fungi</taxon>
        <taxon>Dikarya</taxon>
        <taxon>Ascomycota</taxon>
        <taxon>Pezizomycotina</taxon>
        <taxon>Leotiomycetes</taxon>
        <taxon>Helotiales</taxon>
        <taxon>Mollisiaceae</taxon>
        <taxon>Phialocephala</taxon>
        <taxon>Phialocephala fortinii species complex</taxon>
    </lineage>
</organism>
<feature type="coiled-coil region" evidence="1">
    <location>
        <begin position="252"/>
        <end position="279"/>
    </location>
</feature>
<keyword evidence="5" id="KW-1185">Reference proteome</keyword>
<feature type="domain" description="BHLH" evidence="3">
    <location>
        <begin position="189"/>
        <end position="262"/>
    </location>
</feature>
<accession>A0A1L7XT33</accession>
<reference evidence="4 5" key="1">
    <citation type="submission" date="2016-03" db="EMBL/GenBank/DDBJ databases">
        <authorList>
            <person name="Ploux O."/>
        </authorList>
    </citation>
    <scope>NUCLEOTIDE SEQUENCE [LARGE SCALE GENOMIC DNA]</scope>
    <source>
        <strain evidence="4 5">UAMH 11012</strain>
    </source>
</reference>
<feature type="compositionally biased region" description="Basic and acidic residues" evidence="2">
    <location>
        <begin position="160"/>
        <end position="169"/>
    </location>
</feature>
<dbReference type="GO" id="GO:0046983">
    <property type="term" value="F:protein dimerization activity"/>
    <property type="evidence" value="ECO:0007669"/>
    <property type="project" value="InterPro"/>
</dbReference>
<dbReference type="PANTHER" id="PTHR47336:SF2">
    <property type="entry name" value="TRANSCRIPTION FACTOR HMS1-RELATED"/>
    <property type="match status" value="1"/>
</dbReference>
<proteinExistence type="predicted"/>
<dbReference type="SUPFAM" id="SSF47459">
    <property type="entry name" value="HLH, helix-loop-helix DNA-binding domain"/>
    <property type="match status" value="1"/>
</dbReference>
<keyword evidence="1" id="KW-0175">Coiled coil</keyword>
<evidence type="ECO:0000256" key="2">
    <source>
        <dbReference type="SAM" id="MobiDB-lite"/>
    </source>
</evidence>
<sequence length="294" mass="33002">MSFTKSGPLRSLEIFEFLRLLFDEFLEDRWSAEPCESNSVNTSSDLYPNYLWLNQYSPLAFDFKDLQSLNNLESYNPFNSSSSPGFELPSPVSDASSLTVEDRFDQKSFIDPWVIPTAFENNTNTPAAPCNSPFAENSPVISTPSLASSPGSSVSNSPWDVERDVETKKPTMRVRKHRSETSRAKSPISKQNSHNLVEKRYRNNLNGKIHALRNSIPSLCSATKGNEEGEDGMDSDDDERRKVQKCNKGIILDKAIEYIAELEKDVQRLSKENAGLKLMVKGDIPNYPMSGLQC</sequence>